<dbReference type="RefSeq" id="XP_013759338.1">
    <property type="nucleotide sequence ID" value="XM_013903884.1"/>
</dbReference>
<dbReference type="InterPro" id="IPR029069">
    <property type="entry name" value="HotDog_dom_sf"/>
</dbReference>
<accession>A0A0L0D6N4</accession>
<dbReference type="AlphaFoldDB" id="A0A0L0D6N4"/>
<keyword evidence="1" id="KW-0472">Membrane</keyword>
<dbReference type="Gene3D" id="3.10.129.10">
    <property type="entry name" value="Hotdog Thioesterase"/>
    <property type="match status" value="1"/>
</dbReference>
<organism evidence="2 3">
    <name type="scientific">Thecamonas trahens ATCC 50062</name>
    <dbReference type="NCBI Taxonomy" id="461836"/>
    <lineage>
        <taxon>Eukaryota</taxon>
        <taxon>Apusozoa</taxon>
        <taxon>Apusomonadida</taxon>
        <taxon>Apusomonadidae</taxon>
        <taxon>Thecamonas</taxon>
    </lineage>
</organism>
<dbReference type="OMA" id="KIYETIH"/>
<evidence type="ECO:0008006" key="4">
    <source>
        <dbReference type="Google" id="ProtNLM"/>
    </source>
</evidence>
<dbReference type="eggNOG" id="ENOG502S7PE">
    <property type="taxonomic scope" value="Eukaryota"/>
</dbReference>
<gene>
    <name evidence="2" type="ORF">AMSG_04090</name>
</gene>
<evidence type="ECO:0000313" key="2">
    <source>
        <dbReference type="EMBL" id="KNC47860.1"/>
    </source>
</evidence>
<dbReference type="Pfam" id="PF14539">
    <property type="entry name" value="DUF4442"/>
    <property type="match status" value="1"/>
</dbReference>
<dbReference type="OrthoDB" id="10255641at2759"/>
<protein>
    <recommendedName>
        <fullName evidence="4">DUF4442 domain-containing protein</fullName>
    </recommendedName>
</protein>
<keyword evidence="1" id="KW-0812">Transmembrane</keyword>
<dbReference type="EMBL" id="GL349448">
    <property type="protein sequence ID" value="KNC47860.1"/>
    <property type="molecule type" value="Genomic_DNA"/>
</dbReference>
<dbReference type="InterPro" id="IPR027961">
    <property type="entry name" value="DUF4442"/>
</dbReference>
<dbReference type="Proteomes" id="UP000054408">
    <property type="component" value="Unassembled WGS sequence"/>
</dbReference>
<dbReference type="GeneID" id="25563653"/>
<reference evidence="2 3" key="1">
    <citation type="submission" date="2010-05" db="EMBL/GenBank/DDBJ databases">
        <title>The Genome Sequence of Thecamonas trahens ATCC 50062.</title>
        <authorList>
            <consortium name="The Broad Institute Genome Sequencing Platform"/>
            <person name="Russ C."/>
            <person name="Cuomo C."/>
            <person name="Shea T."/>
            <person name="Young S.K."/>
            <person name="Zeng Q."/>
            <person name="Koehrsen M."/>
            <person name="Haas B."/>
            <person name="Borodovsky M."/>
            <person name="Guigo R."/>
            <person name="Alvarado L."/>
            <person name="Berlin A."/>
            <person name="Bochicchio J."/>
            <person name="Borenstein D."/>
            <person name="Chapman S."/>
            <person name="Chen Z."/>
            <person name="Freedman E."/>
            <person name="Gellesch M."/>
            <person name="Goldberg J."/>
            <person name="Griggs A."/>
            <person name="Gujja S."/>
            <person name="Heilman E."/>
            <person name="Heiman D."/>
            <person name="Hepburn T."/>
            <person name="Howarth C."/>
            <person name="Jen D."/>
            <person name="Larson L."/>
            <person name="Mehta T."/>
            <person name="Park D."/>
            <person name="Pearson M."/>
            <person name="Roberts A."/>
            <person name="Saif S."/>
            <person name="Shenoy N."/>
            <person name="Sisk P."/>
            <person name="Stolte C."/>
            <person name="Sykes S."/>
            <person name="Thomson T."/>
            <person name="Walk T."/>
            <person name="White J."/>
            <person name="Yandava C."/>
            <person name="Burger G."/>
            <person name="Gray M.W."/>
            <person name="Holland P.W.H."/>
            <person name="King N."/>
            <person name="Lang F.B.F."/>
            <person name="Roger A.J."/>
            <person name="Ruiz-Trillo I."/>
            <person name="Lander E."/>
            <person name="Nusbaum C."/>
        </authorList>
    </citation>
    <scope>NUCLEOTIDE SEQUENCE [LARGE SCALE GENOMIC DNA]</scope>
    <source>
        <strain evidence="2 3">ATCC 50062</strain>
    </source>
</reference>
<sequence length="211" mass="22617">MRGTGGIVRVAITVLNAVRFMVGAWCTVPLLGYAAWQHGLGTALKFERLFKVARNVPCGRDFISGLCGFISPYTGSISPFVLDMSPDGVSVAMIDRPWLRNPFNSLHAVALTNLGELTSALAMMMLQQSRRGMRIIPTAINAEFKIKARGTITASVGELDVPTELGSHTYDVVVPLLNEDGAEVAVITVSWRVTNSPVVAPSTVASGKKTE</sequence>
<evidence type="ECO:0000256" key="1">
    <source>
        <dbReference type="SAM" id="Phobius"/>
    </source>
</evidence>
<name>A0A0L0D6N4_THETB</name>
<evidence type="ECO:0000313" key="3">
    <source>
        <dbReference type="Proteomes" id="UP000054408"/>
    </source>
</evidence>
<keyword evidence="3" id="KW-1185">Reference proteome</keyword>
<proteinExistence type="predicted"/>
<dbReference type="SUPFAM" id="SSF54637">
    <property type="entry name" value="Thioesterase/thiol ester dehydrase-isomerase"/>
    <property type="match status" value="1"/>
</dbReference>
<keyword evidence="1" id="KW-1133">Transmembrane helix</keyword>
<feature type="transmembrane region" description="Helical" evidence="1">
    <location>
        <begin position="12"/>
        <end position="36"/>
    </location>
</feature>